<dbReference type="GO" id="GO:0050661">
    <property type="term" value="F:NADP binding"/>
    <property type="evidence" value="ECO:0007669"/>
    <property type="project" value="InterPro"/>
</dbReference>
<evidence type="ECO:0000256" key="5">
    <source>
        <dbReference type="ARBA" id="ARBA00023002"/>
    </source>
</evidence>
<dbReference type="RefSeq" id="WP_179548579.1">
    <property type="nucleotide sequence ID" value="NZ_BSEW01000002.1"/>
</dbReference>
<comment type="cofactor">
    <cofactor evidence="1">
        <name>FMN</name>
        <dbReference type="ChEBI" id="CHEBI:58210"/>
    </cofactor>
</comment>
<dbReference type="PANTHER" id="PTHR43303:SF4">
    <property type="entry name" value="NADPH DEHYDROGENASE C23G7.10C-RELATED"/>
    <property type="match status" value="1"/>
</dbReference>
<dbReference type="Gene3D" id="3.20.20.70">
    <property type="entry name" value="Aldolase class I"/>
    <property type="match status" value="1"/>
</dbReference>
<dbReference type="InterPro" id="IPR001155">
    <property type="entry name" value="OxRdtase_FMN_N"/>
</dbReference>
<reference evidence="7 8" key="1">
    <citation type="submission" date="2020-07" db="EMBL/GenBank/DDBJ databases">
        <title>Sequencing the genomes of 1000 actinobacteria strains.</title>
        <authorList>
            <person name="Klenk H.-P."/>
        </authorList>
    </citation>
    <scope>NUCLEOTIDE SEQUENCE [LARGE SCALE GENOMIC DNA]</scope>
    <source>
        <strain evidence="7 8">DSM 26474</strain>
    </source>
</reference>
<evidence type="ECO:0000313" key="7">
    <source>
        <dbReference type="EMBL" id="NYD71685.1"/>
    </source>
</evidence>
<evidence type="ECO:0000256" key="3">
    <source>
        <dbReference type="ARBA" id="ARBA00022643"/>
    </source>
</evidence>
<gene>
    <name evidence="7" type="ORF">BJ984_002843</name>
</gene>
<dbReference type="InterPro" id="IPR044152">
    <property type="entry name" value="YqjM-like"/>
</dbReference>
<organism evidence="7 8">
    <name type="scientific">Herbiconiux flava</name>
    <dbReference type="NCBI Taxonomy" id="881268"/>
    <lineage>
        <taxon>Bacteria</taxon>
        <taxon>Bacillati</taxon>
        <taxon>Actinomycetota</taxon>
        <taxon>Actinomycetes</taxon>
        <taxon>Micrococcales</taxon>
        <taxon>Microbacteriaceae</taxon>
        <taxon>Herbiconiux</taxon>
    </lineage>
</organism>
<evidence type="ECO:0000313" key="8">
    <source>
        <dbReference type="Proteomes" id="UP000549913"/>
    </source>
</evidence>
<proteinExistence type="predicted"/>
<dbReference type="CDD" id="cd02932">
    <property type="entry name" value="OYE_YqiM_FMN"/>
    <property type="match status" value="1"/>
</dbReference>
<keyword evidence="2" id="KW-0285">Flavoprotein</keyword>
<evidence type="ECO:0000259" key="6">
    <source>
        <dbReference type="Pfam" id="PF00724"/>
    </source>
</evidence>
<dbReference type="Pfam" id="PF00724">
    <property type="entry name" value="Oxidored_FMN"/>
    <property type="match status" value="1"/>
</dbReference>
<keyword evidence="8" id="KW-1185">Reference proteome</keyword>
<keyword evidence="5" id="KW-0560">Oxidoreductase</keyword>
<feature type="domain" description="NADH:flavin oxidoreductase/NADH oxidase N-terminal" evidence="6">
    <location>
        <begin position="11"/>
        <end position="348"/>
    </location>
</feature>
<dbReference type="GO" id="GO:0010181">
    <property type="term" value="F:FMN binding"/>
    <property type="evidence" value="ECO:0007669"/>
    <property type="project" value="InterPro"/>
</dbReference>
<evidence type="ECO:0000256" key="1">
    <source>
        <dbReference type="ARBA" id="ARBA00001917"/>
    </source>
</evidence>
<evidence type="ECO:0000256" key="2">
    <source>
        <dbReference type="ARBA" id="ARBA00022630"/>
    </source>
</evidence>
<accession>A0A852SSF5</accession>
<dbReference type="PANTHER" id="PTHR43303">
    <property type="entry name" value="NADPH DEHYDROGENASE C23G7.10C-RELATED"/>
    <property type="match status" value="1"/>
</dbReference>
<keyword evidence="4" id="KW-0521">NADP</keyword>
<name>A0A852SSF5_9MICO</name>
<dbReference type="EMBL" id="JACCBM010000001">
    <property type="protein sequence ID" value="NYD71685.1"/>
    <property type="molecule type" value="Genomic_DNA"/>
</dbReference>
<protein>
    <submittedName>
        <fullName evidence="7">2,4-dienoyl-CoA reductase-like NADH-dependent reductase (Old Yellow Enzyme family)</fullName>
    </submittedName>
</protein>
<dbReference type="InterPro" id="IPR013785">
    <property type="entry name" value="Aldolase_TIM"/>
</dbReference>
<dbReference type="SUPFAM" id="SSF51395">
    <property type="entry name" value="FMN-linked oxidoreductases"/>
    <property type="match status" value="1"/>
</dbReference>
<dbReference type="AlphaFoldDB" id="A0A852SSF5"/>
<evidence type="ECO:0000256" key="4">
    <source>
        <dbReference type="ARBA" id="ARBA00022857"/>
    </source>
</evidence>
<dbReference type="GO" id="GO:0003959">
    <property type="term" value="F:NADPH dehydrogenase activity"/>
    <property type="evidence" value="ECO:0007669"/>
    <property type="project" value="InterPro"/>
</dbReference>
<keyword evidence="3" id="KW-0288">FMN</keyword>
<sequence>MVPRYVPQTALFRPFTLRSVTTRNRVWVAPMCQYSVEARDGVPTDWHLMHLGQFAAGGAGLVMTEATAVVPEGRISPQDLGLWNDGQRDALARIAAFIRAQGAVPAIQLAHAGRKASTFRPWDARRGTVPAEDGGWPTVAPSAIAFGDYAEPRALDAAELPALVAAFGDAARRAREAGFEVFEVHAAHGYLLHQFLSPLSNTRTDAYGGSLENRARLVLEVVRAVRAAVGDELVVFVRLSATDWAEGGWNEEETTIVSGWVRDAGGDLVDVSSGGNVRHQSIPVGPLYQVPLAETVKDGSGVPVSAVGLITTPQQAEDVVASGRADAVMLARELLRDPHFALRAAEELGEDIDYWAPQYVRARPAR</sequence>
<comment type="caution">
    <text evidence="7">The sequence shown here is derived from an EMBL/GenBank/DDBJ whole genome shotgun (WGS) entry which is preliminary data.</text>
</comment>
<dbReference type="Proteomes" id="UP000549913">
    <property type="component" value="Unassembled WGS sequence"/>
</dbReference>